<accession>A0A059F5N0</accession>
<evidence type="ECO:0000313" key="1">
    <source>
        <dbReference type="EMBL" id="KCZ82505.1"/>
    </source>
</evidence>
<reference evidence="2" key="1">
    <citation type="submission" date="2013-02" db="EMBL/GenBank/DDBJ databases">
        <authorList>
            <consortium name="The Broad Institute Genome Sequencing Platform"/>
            <person name="Cuomo C."/>
            <person name="Becnel J."/>
            <person name="Sanscrainte N."/>
            <person name="Walker B."/>
            <person name="Young S.K."/>
            <person name="Zeng Q."/>
            <person name="Gargeya S."/>
            <person name="Fitzgerald M."/>
            <person name="Haas B."/>
            <person name="Abouelleil A."/>
            <person name="Alvarado L."/>
            <person name="Arachchi H.M."/>
            <person name="Berlin A.M."/>
            <person name="Chapman S.B."/>
            <person name="Dewar J."/>
            <person name="Goldberg J."/>
            <person name="Griggs A."/>
            <person name="Gujja S."/>
            <person name="Hansen M."/>
            <person name="Howarth C."/>
            <person name="Imamovic A."/>
            <person name="Larimer J."/>
            <person name="McCowan C."/>
            <person name="Murphy C."/>
            <person name="Neiman D."/>
            <person name="Pearson M."/>
            <person name="Priest M."/>
            <person name="Roberts A."/>
            <person name="Saif S."/>
            <person name="Shea T."/>
            <person name="Sisk P."/>
            <person name="Sykes S."/>
            <person name="Wortman J."/>
            <person name="Nusbaum C."/>
            <person name="Birren B."/>
        </authorList>
    </citation>
    <scope>NUCLEOTIDE SEQUENCE [LARGE SCALE GENOMIC DNA]</scope>
    <source>
        <strain evidence="2">PRA339</strain>
    </source>
</reference>
<keyword evidence="2" id="KW-1185">Reference proteome</keyword>
<evidence type="ECO:0000313" key="2">
    <source>
        <dbReference type="Proteomes" id="UP000030655"/>
    </source>
</evidence>
<dbReference type="Proteomes" id="UP000030655">
    <property type="component" value="Unassembled WGS sequence"/>
</dbReference>
<dbReference type="EMBL" id="KK365130">
    <property type="protein sequence ID" value="KCZ82505.1"/>
    <property type="molecule type" value="Genomic_DNA"/>
</dbReference>
<dbReference type="AlphaFoldDB" id="A0A059F5N0"/>
<proteinExistence type="predicted"/>
<gene>
    <name evidence="1" type="ORF">H312_00163</name>
</gene>
<dbReference type="HOGENOM" id="CLU_2426581_0_0_1"/>
<organism evidence="1 2">
    <name type="scientific">Anncaliia algerae PRA339</name>
    <dbReference type="NCBI Taxonomy" id="1288291"/>
    <lineage>
        <taxon>Eukaryota</taxon>
        <taxon>Fungi</taxon>
        <taxon>Fungi incertae sedis</taxon>
        <taxon>Microsporidia</taxon>
        <taxon>Tubulinosematoidea</taxon>
        <taxon>Tubulinosematidae</taxon>
        <taxon>Anncaliia</taxon>
    </lineage>
</organism>
<sequence length="91" mass="11082">MIIEISKQETQKIEILELQFDLENIDLINCKFNREEIRLYFESSYIQGRLLEESWTVVERIEENGEYRFITVCKVLNIFLFDQPIRYLINT</sequence>
<dbReference type="OrthoDB" id="2189560at2759"/>
<dbReference type="VEuPathDB" id="MicrosporidiaDB:H312_00163"/>
<name>A0A059F5N0_9MICR</name>
<protein>
    <submittedName>
        <fullName evidence="1">Uncharacterized protein</fullName>
    </submittedName>
</protein>
<reference evidence="1 2" key="2">
    <citation type="submission" date="2014-03" db="EMBL/GenBank/DDBJ databases">
        <title>The Genome Sequence of Anncaliia algerae insect isolate PRA339.</title>
        <authorList>
            <consortium name="The Broad Institute Genome Sequencing Platform"/>
            <consortium name="The Broad Institute Genome Sequencing Center for Infectious Disease"/>
            <person name="Cuomo C."/>
            <person name="Becnel J."/>
            <person name="Sanscrainte N."/>
            <person name="Walker B."/>
            <person name="Young S.K."/>
            <person name="Zeng Q."/>
            <person name="Gargeya S."/>
            <person name="Fitzgerald M."/>
            <person name="Haas B."/>
            <person name="Abouelleil A."/>
            <person name="Alvarado L."/>
            <person name="Arachchi H.M."/>
            <person name="Berlin A.M."/>
            <person name="Chapman S.B."/>
            <person name="Dewar J."/>
            <person name="Goldberg J."/>
            <person name="Griggs A."/>
            <person name="Gujja S."/>
            <person name="Hansen M."/>
            <person name="Howarth C."/>
            <person name="Imamovic A."/>
            <person name="Larimer J."/>
            <person name="McCowan C."/>
            <person name="Murphy C."/>
            <person name="Neiman D."/>
            <person name="Pearson M."/>
            <person name="Priest M."/>
            <person name="Roberts A."/>
            <person name="Saif S."/>
            <person name="Shea T."/>
            <person name="Sisk P."/>
            <person name="Sykes S."/>
            <person name="Wortman J."/>
            <person name="Nusbaum C."/>
            <person name="Birren B."/>
        </authorList>
    </citation>
    <scope>NUCLEOTIDE SEQUENCE [LARGE SCALE GENOMIC DNA]</scope>
    <source>
        <strain evidence="1 2">PRA339</strain>
    </source>
</reference>